<evidence type="ECO:0000256" key="5">
    <source>
        <dbReference type="PROSITE-ProRule" id="PRU00284"/>
    </source>
</evidence>
<protein>
    <submittedName>
        <fullName evidence="9">Methyl-accepting chemotaxis protein</fullName>
    </submittedName>
</protein>
<evidence type="ECO:0000313" key="9">
    <source>
        <dbReference type="EMBL" id="MCW7753995.1"/>
    </source>
</evidence>
<evidence type="ECO:0000256" key="3">
    <source>
        <dbReference type="ARBA" id="ARBA00023224"/>
    </source>
</evidence>
<keyword evidence="10" id="KW-1185">Reference proteome</keyword>
<comment type="similarity">
    <text evidence="4">Belongs to the methyl-accepting chemotaxis (MCP) protein family.</text>
</comment>
<evidence type="ECO:0000256" key="4">
    <source>
        <dbReference type="ARBA" id="ARBA00029447"/>
    </source>
</evidence>
<evidence type="ECO:0000313" key="10">
    <source>
        <dbReference type="Proteomes" id="UP001209681"/>
    </source>
</evidence>
<keyword evidence="3 5" id="KW-0807">Transducer</keyword>
<evidence type="ECO:0000256" key="1">
    <source>
        <dbReference type="ARBA" id="ARBA00004429"/>
    </source>
</evidence>
<keyword evidence="2" id="KW-0472">Membrane</keyword>
<dbReference type="CDD" id="cd06225">
    <property type="entry name" value="HAMP"/>
    <property type="match status" value="1"/>
</dbReference>
<gene>
    <name evidence="9" type="ORF">OOT00_08350</name>
</gene>
<comment type="caution">
    <text evidence="9">The sequence shown here is derived from an EMBL/GenBank/DDBJ whole genome shotgun (WGS) entry which is preliminary data.</text>
</comment>
<proteinExistence type="inferred from homology"/>
<dbReference type="RefSeq" id="WP_265424864.1">
    <property type="nucleotide sequence ID" value="NZ_JAPFPW010000008.1"/>
</dbReference>
<dbReference type="SUPFAM" id="SSF58104">
    <property type="entry name" value="Methyl-accepting chemotaxis protein (MCP) signaling domain"/>
    <property type="match status" value="1"/>
</dbReference>
<comment type="subcellular location">
    <subcellularLocation>
        <location evidence="1">Cell inner membrane</location>
        <topology evidence="1">Multi-pass membrane protein</topology>
    </subcellularLocation>
</comment>
<dbReference type="SMART" id="SM00283">
    <property type="entry name" value="MA"/>
    <property type="match status" value="1"/>
</dbReference>
<keyword evidence="2" id="KW-1003">Cell membrane</keyword>
<dbReference type="SMART" id="SM00304">
    <property type="entry name" value="HAMP"/>
    <property type="match status" value="1"/>
</dbReference>
<dbReference type="PANTHER" id="PTHR32089:SF112">
    <property type="entry name" value="LYSOZYME-LIKE PROTEIN-RELATED"/>
    <property type="match status" value="1"/>
</dbReference>
<evidence type="ECO:0000259" key="8">
    <source>
        <dbReference type="PROSITE" id="PS50885"/>
    </source>
</evidence>
<dbReference type="EMBL" id="JAPFPW010000008">
    <property type="protein sequence ID" value="MCW7753995.1"/>
    <property type="molecule type" value="Genomic_DNA"/>
</dbReference>
<dbReference type="Proteomes" id="UP001209681">
    <property type="component" value="Unassembled WGS sequence"/>
</dbReference>
<keyword evidence="2" id="KW-0997">Cell inner membrane</keyword>
<evidence type="ECO:0000259" key="7">
    <source>
        <dbReference type="PROSITE" id="PS50192"/>
    </source>
</evidence>
<reference evidence="9 10" key="1">
    <citation type="submission" date="2022-11" db="EMBL/GenBank/DDBJ databases">
        <title>Desulfobotulus tamanensis H1 sp. nov. - anaerobic, alkaliphilic, sulphate reducing bacterium isolated from terrestrial mud volcano.</title>
        <authorList>
            <person name="Frolova A."/>
            <person name="Merkel A.Y."/>
            <person name="Slobodkin A.I."/>
        </authorList>
    </citation>
    <scope>NUCLEOTIDE SEQUENCE [LARGE SCALE GENOMIC DNA]</scope>
    <source>
        <strain evidence="9 10">H1</strain>
    </source>
</reference>
<dbReference type="Pfam" id="PF00672">
    <property type="entry name" value="HAMP"/>
    <property type="match status" value="1"/>
</dbReference>
<dbReference type="PROSITE" id="PS50192">
    <property type="entry name" value="T_SNARE"/>
    <property type="match status" value="1"/>
</dbReference>
<dbReference type="InterPro" id="IPR000727">
    <property type="entry name" value="T_SNARE_dom"/>
</dbReference>
<evidence type="ECO:0000256" key="2">
    <source>
        <dbReference type="ARBA" id="ARBA00022519"/>
    </source>
</evidence>
<dbReference type="PANTHER" id="PTHR32089">
    <property type="entry name" value="METHYL-ACCEPTING CHEMOTAXIS PROTEIN MCPB"/>
    <property type="match status" value="1"/>
</dbReference>
<dbReference type="InterPro" id="IPR003660">
    <property type="entry name" value="HAMP_dom"/>
</dbReference>
<dbReference type="InterPro" id="IPR004089">
    <property type="entry name" value="MCPsignal_dom"/>
</dbReference>
<dbReference type="PROSITE" id="PS50111">
    <property type="entry name" value="CHEMOTAXIS_TRANSDUC_2"/>
    <property type="match status" value="1"/>
</dbReference>
<dbReference type="Gene3D" id="1.10.287.950">
    <property type="entry name" value="Methyl-accepting chemotaxis protein"/>
    <property type="match status" value="1"/>
</dbReference>
<dbReference type="Pfam" id="PF00015">
    <property type="entry name" value="MCPsignal"/>
    <property type="match status" value="1"/>
</dbReference>
<dbReference type="PROSITE" id="PS50885">
    <property type="entry name" value="HAMP"/>
    <property type="match status" value="1"/>
</dbReference>
<feature type="domain" description="Methyl-accepting transducer" evidence="6">
    <location>
        <begin position="429"/>
        <end position="658"/>
    </location>
</feature>
<sequence length="695" mass="74962">MLKTMKLRTRLFAGFGMLTAVLLVMSLGAAMNLGTIRSQTDSLIHGSLPQWSLANTISGHVAEIGYQMAGYELHRNELFLRNAMTASAFCMEKIREGRKQAKETGSASFVRQMQDMETILTRYQELMQQSAAALRSIAHHHEAVMASAHLFVENISGYNRMQKEAMVQQLSAAFGDNGMERFGLNLASGEELQIRHDRIQAGSHIVSRGNGLYSLLWQAETNRDATALSALLPEIHELHRTMTELVNVTRQPQNLQQLRMAMDALNANVASVEHLIRLRQDAVETARAQTVAYQELLGRAGALSAEAHGQAMDGGDQTSLIVRGSVRNLLQTAAGGLVLAILLSFLITRAITAPIRTTSDLLKNIAEGEGDLTRRLTVKTRDEMGEMAEWFNRFAENIRKMVQQISHKAENLNLTATELKELSGILDGESVHTRTLSKSTEASLASTSRDMQDVAAAVSQASGNLSSIAASSEEMTASISEIARSAASARDIAKRAALEGASASERMISLGTSARSIDKVTEAIEDISAQINLLALNATIEAARAGEAGKGFAVVANEIKELARQTGDSTREIKARIEDIQESSRSSEQEIIGITKIINDIEDIVTSIAAAVEEQAFTMQEVASNIGEAASGISEVNKKVGGSAGRIKEASIETTEVAQAASRMESGSHGVKKGAEELAGLAESLRVMVGRFKTS</sequence>
<accession>A0ABT3N953</accession>
<name>A0ABT3N953_9BACT</name>
<evidence type="ECO:0000259" key="6">
    <source>
        <dbReference type="PROSITE" id="PS50111"/>
    </source>
</evidence>
<feature type="domain" description="T-SNARE coiled-coil homology" evidence="7">
    <location>
        <begin position="581"/>
        <end position="643"/>
    </location>
</feature>
<organism evidence="9 10">
    <name type="scientific">Desulfobotulus pelophilus</name>
    <dbReference type="NCBI Taxonomy" id="2823377"/>
    <lineage>
        <taxon>Bacteria</taxon>
        <taxon>Pseudomonadati</taxon>
        <taxon>Thermodesulfobacteriota</taxon>
        <taxon>Desulfobacteria</taxon>
        <taxon>Desulfobacterales</taxon>
        <taxon>Desulfobacteraceae</taxon>
        <taxon>Desulfobotulus</taxon>
    </lineage>
</organism>
<feature type="domain" description="HAMP" evidence="8">
    <location>
        <begin position="349"/>
        <end position="403"/>
    </location>
</feature>